<gene>
    <name evidence="2" type="primary">tmem177</name>
    <name evidence="2" type="ORF">T01_10576</name>
</gene>
<dbReference type="OrthoDB" id="110174at2759"/>
<protein>
    <submittedName>
        <fullName evidence="2">Transmembrane protein</fullName>
    </submittedName>
</protein>
<reference evidence="2 3" key="1">
    <citation type="submission" date="2015-01" db="EMBL/GenBank/DDBJ databases">
        <title>Evolution of Trichinella species and genotypes.</title>
        <authorList>
            <person name="Korhonen P.K."/>
            <person name="Edoardo P."/>
            <person name="Giuseppe L.R."/>
            <person name="Gasser R.B."/>
        </authorList>
    </citation>
    <scope>NUCLEOTIDE SEQUENCE [LARGE SCALE GENOMIC DNA]</scope>
    <source>
        <strain evidence="2">ISS3</strain>
    </source>
</reference>
<dbReference type="GO" id="GO:0016020">
    <property type="term" value="C:membrane"/>
    <property type="evidence" value="ECO:0007669"/>
    <property type="project" value="TreeGrafter"/>
</dbReference>
<comment type="caution">
    <text evidence="2">The sequence shown here is derived from an EMBL/GenBank/DDBJ whole genome shotgun (WGS) entry which is preliminary data.</text>
</comment>
<dbReference type="AlphaFoldDB" id="A0A0V1BRE6"/>
<organism evidence="2 3">
    <name type="scientific">Trichinella spiralis</name>
    <name type="common">Trichina worm</name>
    <dbReference type="NCBI Taxonomy" id="6334"/>
    <lineage>
        <taxon>Eukaryota</taxon>
        <taxon>Metazoa</taxon>
        <taxon>Ecdysozoa</taxon>
        <taxon>Nematoda</taxon>
        <taxon>Enoplea</taxon>
        <taxon>Dorylaimia</taxon>
        <taxon>Trichinellida</taxon>
        <taxon>Trichinellidae</taxon>
        <taxon>Trichinella</taxon>
    </lineage>
</organism>
<name>A0A0V1BRE6_TRISP</name>
<keyword evidence="3" id="KW-1185">Reference proteome</keyword>
<dbReference type="PANTHER" id="PTHR21824">
    <property type="entry name" value="TRANSMEMBRANE PROTEIN 177"/>
    <property type="match status" value="1"/>
</dbReference>
<evidence type="ECO:0000313" key="2">
    <source>
        <dbReference type="EMBL" id="KRY39536.1"/>
    </source>
</evidence>
<proteinExistence type="predicted"/>
<dbReference type="InParanoid" id="A0A0V1BRE6"/>
<keyword evidence="1" id="KW-0472">Membrane</keyword>
<feature type="transmembrane region" description="Helical" evidence="1">
    <location>
        <begin position="216"/>
        <end position="240"/>
    </location>
</feature>
<keyword evidence="1 2" id="KW-0812">Transmembrane</keyword>
<dbReference type="InterPro" id="IPR026620">
    <property type="entry name" value="TMEM177"/>
</dbReference>
<evidence type="ECO:0000256" key="1">
    <source>
        <dbReference type="SAM" id="Phobius"/>
    </source>
</evidence>
<feature type="transmembrane region" description="Helical" evidence="1">
    <location>
        <begin position="252"/>
        <end position="274"/>
    </location>
</feature>
<dbReference type="EMBL" id="JYDH01000018">
    <property type="protein sequence ID" value="KRY39536.1"/>
    <property type="molecule type" value="Genomic_DNA"/>
</dbReference>
<evidence type="ECO:0000313" key="3">
    <source>
        <dbReference type="Proteomes" id="UP000054776"/>
    </source>
</evidence>
<keyword evidence="1" id="KW-1133">Transmembrane helix</keyword>
<accession>A0A0V1BRE6</accession>
<dbReference type="PANTHER" id="PTHR21824:SF4">
    <property type="entry name" value="TRANSMEMBRANE PROTEIN 177"/>
    <property type="match status" value="1"/>
</dbReference>
<dbReference type="Proteomes" id="UP000054776">
    <property type="component" value="Unassembled WGS sequence"/>
</dbReference>
<sequence length="370" mass="43341">MPRMNFIDIYESLEKEQLFNSLFQMVIGKFYTFKAFFEPSWSRRMAKCCAISAAVIGLFPFFKDVVFSKQVAKFYSKKDGQNTVKIPDLIQDLIVEEIEQLMTMRKPESEELMSKFRLPNVDPYINVKFFRVEGDTFKRLGSPRFLWLGRIGVPDIICFENLNEITDAWLSTWLRKSGIPKTVDSIDKDVLQQLKDTFVLSEEAKRFVLQQQLHTIWALNWPLVFFTLTALTGILISSLYQFFVNYFYRKKLIFIIRIFIIFYITSSLLSLYLFSLGKLKQFIARQGVVGALSIGDDYQKGGVEFFEKCLHRNLILRDLLGNHGKQMFTSQGDKLPRWYELPDLKLSEMLQMAVTYVPNEEDKATWTIMF</sequence>